<accession>K0RJA1</accession>
<evidence type="ECO:0000313" key="2">
    <source>
        <dbReference type="EMBL" id="EJK53753.1"/>
    </source>
</evidence>
<evidence type="ECO:0000313" key="3">
    <source>
        <dbReference type="Proteomes" id="UP000266841"/>
    </source>
</evidence>
<evidence type="ECO:0000256" key="1">
    <source>
        <dbReference type="SAM" id="MobiDB-lite"/>
    </source>
</evidence>
<organism evidence="2 3">
    <name type="scientific">Thalassiosira oceanica</name>
    <name type="common">Marine diatom</name>
    <dbReference type="NCBI Taxonomy" id="159749"/>
    <lineage>
        <taxon>Eukaryota</taxon>
        <taxon>Sar</taxon>
        <taxon>Stramenopiles</taxon>
        <taxon>Ochrophyta</taxon>
        <taxon>Bacillariophyta</taxon>
        <taxon>Coscinodiscophyceae</taxon>
        <taxon>Thalassiosirophycidae</taxon>
        <taxon>Thalassiosirales</taxon>
        <taxon>Thalassiosiraceae</taxon>
        <taxon>Thalassiosira</taxon>
    </lineage>
</organism>
<sequence length="224" mass="23781">LGEHLVPPPQVVDVLHRARPVGRARRRGARRGRGGGGTAPGAAHCVLPLVHGHDLLPGRRKPQATGHEPGQQPEAGELSGQPTEGEEQEGHGRGVRHAYPADAEARHCSLRGYNSREGVVPAPALAARSRAVYPLSTSEFVWDPASSKQKSNSKIGRGTMVAMAFAGPGSVVVRTHSANSPREPWATAATTPSAPEEEVELHSALARNLHGLHSPKYIPRFALQ</sequence>
<reference evidence="2 3" key="1">
    <citation type="journal article" date="2012" name="Genome Biol.">
        <title>Genome and low-iron response of an oceanic diatom adapted to chronic iron limitation.</title>
        <authorList>
            <person name="Lommer M."/>
            <person name="Specht M."/>
            <person name="Roy A.S."/>
            <person name="Kraemer L."/>
            <person name="Andreson R."/>
            <person name="Gutowska M.A."/>
            <person name="Wolf J."/>
            <person name="Bergner S.V."/>
            <person name="Schilhabel M.B."/>
            <person name="Klostermeier U.C."/>
            <person name="Beiko R.G."/>
            <person name="Rosenstiel P."/>
            <person name="Hippler M."/>
            <person name="Laroche J."/>
        </authorList>
    </citation>
    <scope>NUCLEOTIDE SEQUENCE [LARGE SCALE GENOMIC DNA]</scope>
    <source>
        <strain evidence="2 3">CCMP1005</strain>
    </source>
</reference>
<comment type="caution">
    <text evidence="2">The sequence shown here is derived from an EMBL/GenBank/DDBJ whole genome shotgun (WGS) entry which is preliminary data.</text>
</comment>
<dbReference type="AlphaFoldDB" id="K0RJA1"/>
<keyword evidence="3" id="KW-1185">Reference proteome</keyword>
<name>K0RJA1_THAOC</name>
<proteinExistence type="predicted"/>
<feature type="compositionally biased region" description="Basic residues" evidence="1">
    <location>
        <begin position="17"/>
        <end position="33"/>
    </location>
</feature>
<gene>
    <name evidence="2" type="ORF">THAOC_26739</name>
</gene>
<dbReference type="EMBL" id="AGNL01037097">
    <property type="protein sequence ID" value="EJK53753.1"/>
    <property type="molecule type" value="Genomic_DNA"/>
</dbReference>
<feature type="region of interest" description="Disordered" evidence="1">
    <location>
        <begin position="17"/>
        <end position="94"/>
    </location>
</feature>
<protein>
    <submittedName>
        <fullName evidence="2">Uncharacterized protein</fullName>
    </submittedName>
</protein>
<feature type="non-terminal residue" evidence="2">
    <location>
        <position position="1"/>
    </location>
</feature>
<dbReference type="Proteomes" id="UP000266841">
    <property type="component" value="Unassembled WGS sequence"/>
</dbReference>